<dbReference type="GO" id="GO:0042803">
    <property type="term" value="F:protein homodimerization activity"/>
    <property type="evidence" value="ECO:0007669"/>
    <property type="project" value="UniProtKB-ARBA"/>
</dbReference>
<evidence type="ECO:0000256" key="9">
    <source>
        <dbReference type="ARBA" id="ARBA00054606"/>
    </source>
</evidence>
<dbReference type="InterPro" id="IPR039429">
    <property type="entry name" value="SHMT-like_dom"/>
</dbReference>
<reference evidence="13" key="1">
    <citation type="journal article" date="2022" name="Int. J. Syst. Evol. Microbiol.">
        <title>Pseudomonas aegrilactucae sp. nov. and Pseudomonas morbosilactucae sp. nov., pathogens causing bacterial rot of lettuce in Japan.</title>
        <authorList>
            <person name="Sawada H."/>
            <person name="Fujikawa T."/>
            <person name="Satou M."/>
        </authorList>
    </citation>
    <scope>NUCLEOTIDE SEQUENCE</scope>
    <source>
        <strain evidence="13">0166_1</strain>
    </source>
</reference>
<dbReference type="InterPro" id="IPR049943">
    <property type="entry name" value="Ser_HO-MeTrfase-like"/>
</dbReference>
<feature type="modified residue" description="N6-(pyridoxal phosphate)lysine" evidence="10 11">
    <location>
        <position position="237"/>
    </location>
</feature>
<keyword evidence="5 10" id="KW-0963">Cytoplasm</keyword>
<dbReference type="Gene3D" id="3.90.1150.10">
    <property type="entry name" value="Aspartate Aminotransferase, domain 1"/>
    <property type="match status" value="1"/>
</dbReference>
<dbReference type="AlphaFoldDB" id="A0A9E6XVN8"/>
<dbReference type="EC" id="2.1.2.1" evidence="10"/>
<gene>
    <name evidence="13" type="primary">glyA1_1</name>
    <name evidence="10" type="synonym">glyA</name>
    <name evidence="13" type="ORF">DSM104329_01434</name>
</gene>
<dbReference type="GO" id="GO:0005829">
    <property type="term" value="C:cytosol"/>
    <property type="evidence" value="ECO:0007669"/>
    <property type="project" value="TreeGrafter"/>
</dbReference>
<keyword evidence="7 10" id="KW-0808">Transferase</keyword>
<comment type="subcellular location">
    <subcellularLocation>
        <location evidence="2 10">Cytoplasm</location>
    </subcellularLocation>
</comment>
<dbReference type="FunFam" id="3.40.640.10:FF:000001">
    <property type="entry name" value="Serine hydroxymethyltransferase"/>
    <property type="match status" value="1"/>
</dbReference>
<dbReference type="CDD" id="cd00378">
    <property type="entry name" value="SHMT"/>
    <property type="match status" value="1"/>
</dbReference>
<evidence type="ECO:0000259" key="12">
    <source>
        <dbReference type="Pfam" id="PF00464"/>
    </source>
</evidence>
<evidence type="ECO:0000256" key="2">
    <source>
        <dbReference type="ARBA" id="ARBA00004496"/>
    </source>
</evidence>
<comment type="function">
    <text evidence="9">Catalyzes the reversible interconversion of serine and glycine with tetrahydrofolate (THF) serving as the one-carbon carrier. This reaction serves as the major source of one-carbon groups required for the biosynthesis of purines, thymidylate, methionine, and other important biomolecules. Also exhibits THF-independent aldolase activity toward beta-hydroxyamino acids, producing glycine and aldehydes, via a retro-aldol mechanism. Thus, is able to catalyze the cleavage of L-allo-threonine.</text>
</comment>
<keyword evidence="10" id="KW-0028">Amino-acid biosynthesis</keyword>
<evidence type="ECO:0000256" key="6">
    <source>
        <dbReference type="ARBA" id="ARBA00022563"/>
    </source>
</evidence>
<evidence type="ECO:0000256" key="4">
    <source>
        <dbReference type="ARBA" id="ARBA00011738"/>
    </source>
</evidence>
<dbReference type="Proteomes" id="UP001162834">
    <property type="component" value="Chromosome"/>
</dbReference>
<dbReference type="Pfam" id="PF00464">
    <property type="entry name" value="SHMT"/>
    <property type="match status" value="1"/>
</dbReference>
<evidence type="ECO:0000256" key="8">
    <source>
        <dbReference type="ARBA" id="ARBA00022898"/>
    </source>
</evidence>
<evidence type="ECO:0000256" key="3">
    <source>
        <dbReference type="ARBA" id="ARBA00006376"/>
    </source>
</evidence>
<comment type="cofactor">
    <cofactor evidence="1 10 11">
        <name>pyridoxal 5'-phosphate</name>
        <dbReference type="ChEBI" id="CHEBI:597326"/>
    </cofactor>
</comment>
<comment type="similarity">
    <text evidence="3 10">Belongs to the SHMT family.</text>
</comment>
<dbReference type="PIRSF" id="PIRSF000412">
    <property type="entry name" value="SHMT"/>
    <property type="match status" value="1"/>
</dbReference>
<feature type="binding site" evidence="10">
    <location>
        <position position="128"/>
    </location>
    <ligand>
        <name>(6S)-5,6,7,8-tetrahydrofolate</name>
        <dbReference type="ChEBI" id="CHEBI:57453"/>
    </ligand>
</feature>
<dbReference type="GO" id="GO:0019264">
    <property type="term" value="P:glycine biosynthetic process from serine"/>
    <property type="evidence" value="ECO:0007669"/>
    <property type="project" value="UniProtKB-UniRule"/>
</dbReference>
<keyword evidence="6 10" id="KW-0554">One-carbon metabolism</keyword>
<dbReference type="PANTHER" id="PTHR11680">
    <property type="entry name" value="SERINE HYDROXYMETHYLTRANSFERASE"/>
    <property type="match status" value="1"/>
</dbReference>
<dbReference type="GO" id="GO:0035999">
    <property type="term" value="P:tetrahydrofolate interconversion"/>
    <property type="evidence" value="ECO:0007669"/>
    <property type="project" value="UniProtKB-UniRule"/>
</dbReference>
<dbReference type="InterPro" id="IPR015421">
    <property type="entry name" value="PyrdxlP-dep_Trfase_major"/>
</dbReference>
<dbReference type="EMBL" id="CP087164">
    <property type="protein sequence ID" value="UGS35050.1"/>
    <property type="molecule type" value="Genomic_DNA"/>
</dbReference>
<dbReference type="GO" id="GO:0030170">
    <property type="term" value="F:pyridoxal phosphate binding"/>
    <property type="evidence" value="ECO:0007669"/>
    <property type="project" value="UniProtKB-UniRule"/>
</dbReference>
<dbReference type="GO" id="GO:0004372">
    <property type="term" value="F:glycine hydroxymethyltransferase activity"/>
    <property type="evidence" value="ECO:0007669"/>
    <property type="project" value="UniProtKB-UniRule"/>
</dbReference>
<comment type="pathway">
    <text evidence="10">One-carbon metabolism; tetrahydrofolate interconversion.</text>
</comment>
<dbReference type="RefSeq" id="WP_326924486.1">
    <property type="nucleotide sequence ID" value="NZ_CP087164.1"/>
</dbReference>
<dbReference type="InterPro" id="IPR015422">
    <property type="entry name" value="PyrdxlP-dep_Trfase_small"/>
</dbReference>
<sequence>MSPPDLPSDFFSRPLAEVDPEIADVLARELDRQQRTLEMIASENFVPQAVLECQGSVLTNKYAEGYPGKRYYGGCEFVDIAEQLAIDRAKELFGAEHANVQPHAGAPANTSVYFALLQPGDTIMGLSLAHGGHLTHGMKINVSGKLYDIAPYEVDRETSRIDMDEVARIAKERRPKMILAGWSAYPRVLDFPRFREIADEVGALLVVDMAHFAGLVAAGEHPSPVPYADVVTTTIHKTLGGPRSGMILCREEYAKKIDSAVFPGQQGGPLEHVIAAKAVALRIAASEAFRERQRRTVEGAKVLADQLMAAGHGVNVLTGGTDVHLALVDLRESELDGQQAEDRLHSIGITVNRNAVPFDPRPPMVTSGLRVGTPALATRGLGADDFAEIGRIMAAALTPGFEDRRAELTERVSAIADRHPLYEHLGASAAV</sequence>
<feature type="binding site" evidence="10">
    <location>
        <position position="251"/>
    </location>
    <ligand>
        <name>(6S)-5,6,7,8-tetrahydrofolate</name>
        <dbReference type="ChEBI" id="CHEBI:57453"/>
    </ligand>
</feature>
<dbReference type="PANTHER" id="PTHR11680:SF35">
    <property type="entry name" value="SERINE HYDROXYMETHYLTRANSFERASE 1"/>
    <property type="match status" value="1"/>
</dbReference>
<evidence type="ECO:0000313" key="14">
    <source>
        <dbReference type="Proteomes" id="UP001162834"/>
    </source>
</evidence>
<evidence type="ECO:0000313" key="13">
    <source>
        <dbReference type="EMBL" id="UGS35050.1"/>
    </source>
</evidence>
<feature type="site" description="Plays an important role in substrate specificity" evidence="10">
    <location>
        <position position="236"/>
    </location>
</feature>
<evidence type="ECO:0000256" key="10">
    <source>
        <dbReference type="HAMAP-Rule" id="MF_00051"/>
    </source>
</evidence>
<protein>
    <recommendedName>
        <fullName evidence="10">Serine hydroxymethyltransferase</fullName>
        <shortName evidence="10">SHMT</shortName>
        <shortName evidence="10">Serine methylase</shortName>
        <ecNumber evidence="10">2.1.2.1</ecNumber>
    </recommendedName>
</protein>
<feature type="binding site" evidence="10">
    <location>
        <begin position="132"/>
        <end position="134"/>
    </location>
    <ligand>
        <name>(6S)-5,6,7,8-tetrahydrofolate</name>
        <dbReference type="ChEBI" id="CHEBI:57453"/>
    </ligand>
</feature>
<dbReference type="HAMAP" id="MF_00051">
    <property type="entry name" value="SHMT"/>
    <property type="match status" value="1"/>
</dbReference>
<keyword evidence="14" id="KW-1185">Reference proteome</keyword>
<organism evidence="13 14">
    <name type="scientific">Capillimicrobium parvum</name>
    <dbReference type="NCBI Taxonomy" id="2884022"/>
    <lineage>
        <taxon>Bacteria</taxon>
        <taxon>Bacillati</taxon>
        <taxon>Actinomycetota</taxon>
        <taxon>Thermoleophilia</taxon>
        <taxon>Solirubrobacterales</taxon>
        <taxon>Capillimicrobiaceae</taxon>
        <taxon>Capillimicrobium</taxon>
    </lineage>
</organism>
<dbReference type="SUPFAM" id="SSF53383">
    <property type="entry name" value="PLP-dependent transferases"/>
    <property type="match status" value="1"/>
</dbReference>
<proteinExistence type="inferred from homology"/>
<comment type="subunit">
    <text evidence="4 10">Homodimer.</text>
</comment>
<keyword evidence="8 10" id="KW-0663">Pyridoxal phosphate</keyword>
<comment type="pathway">
    <text evidence="10">Amino-acid biosynthesis; glycine biosynthesis; glycine from L-serine: step 1/1.</text>
</comment>
<name>A0A9E6XVN8_9ACTN</name>
<evidence type="ECO:0000256" key="7">
    <source>
        <dbReference type="ARBA" id="ARBA00022679"/>
    </source>
</evidence>
<accession>A0A9E6XVN8</accession>
<dbReference type="KEGG" id="sbae:DSM104329_01434"/>
<comment type="caution">
    <text evidence="10">Lacks conserved residue(s) required for the propagation of feature annotation.</text>
</comment>
<evidence type="ECO:0000256" key="1">
    <source>
        <dbReference type="ARBA" id="ARBA00001933"/>
    </source>
</evidence>
<feature type="domain" description="Serine hydroxymethyltransferase-like" evidence="12">
    <location>
        <begin position="15"/>
        <end position="392"/>
    </location>
</feature>
<comment type="catalytic activity">
    <reaction evidence="10">
        <text>(6R)-5,10-methylene-5,6,7,8-tetrahydrofolate + glycine + H2O = (6S)-5,6,7,8-tetrahydrofolate + L-serine</text>
        <dbReference type="Rhea" id="RHEA:15481"/>
        <dbReference type="ChEBI" id="CHEBI:15377"/>
        <dbReference type="ChEBI" id="CHEBI:15636"/>
        <dbReference type="ChEBI" id="CHEBI:33384"/>
        <dbReference type="ChEBI" id="CHEBI:57305"/>
        <dbReference type="ChEBI" id="CHEBI:57453"/>
        <dbReference type="EC" id="2.1.2.1"/>
    </reaction>
</comment>
<dbReference type="NCBIfam" id="NF000586">
    <property type="entry name" value="PRK00011.1"/>
    <property type="match status" value="1"/>
</dbReference>
<evidence type="ECO:0000256" key="5">
    <source>
        <dbReference type="ARBA" id="ARBA00022490"/>
    </source>
</evidence>
<dbReference type="InterPro" id="IPR015424">
    <property type="entry name" value="PyrdxlP-dep_Trfase"/>
</dbReference>
<dbReference type="Gene3D" id="3.40.640.10">
    <property type="entry name" value="Type I PLP-dependent aspartate aminotransferase-like (Major domain)"/>
    <property type="match status" value="1"/>
</dbReference>
<evidence type="ECO:0000256" key="11">
    <source>
        <dbReference type="PIRSR" id="PIRSR000412-50"/>
    </source>
</evidence>
<dbReference type="InterPro" id="IPR001085">
    <property type="entry name" value="Ser_HO-MeTrfase"/>
</dbReference>